<dbReference type="EMBL" id="PGTO01000007">
    <property type="protein sequence ID" value="RAU21910.1"/>
    <property type="molecule type" value="Genomic_DNA"/>
</dbReference>
<sequence>MTPLAPNPWGDRRRVRIGLLGGSFNPAHDGHRHIAQLSLKLLRLHEVWLLVSPQNPLKSTSGMAALAERLASAQAVMAGNPRLRPTTLETALGTRYTADTLTALAIRFPCARFVWLMGADNLAQMEHWARWPRIFRTVPVAIFARGPYSARTLATKAARRFGRFRVSPTRPRALCAKRPPAWAFLHIRRHPASSTAIRSRLV</sequence>
<dbReference type="InterPro" id="IPR005248">
    <property type="entry name" value="NadD/NMNAT"/>
</dbReference>
<comment type="pathway">
    <text evidence="2 11">Cofactor biosynthesis; NAD(+) biosynthesis; deamido-NAD(+) from nicotinate D-ribonucleotide: step 1/1.</text>
</comment>
<evidence type="ECO:0000256" key="2">
    <source>
        <dbReference type="ARBA" id="ARBA00005019"/>
    </source>
</evidence>
<dbReference type="AlphaFoldDB" id="A0A364NY38"/>
<keyword evidence="4 11" id="KW-0662">Pyridine nucleotide biosynthesis</keyword>
<feature type="domain" description="Cytidyltransferase-like" evidence="12">
    <location>
        <begin position="19"/>
        <end position="200"/>
    </location>
</feature>
<dbReference type="OrthoDB" id="5295945at2"/>
<dbReference type="UniPathway" id="UPA00253">
    <property type="reaction ID" value="UER00332"/>
</dbReference>
<comment type="catalytic activity">
    <reaction evidence="10 11">
        <text>nicotinate beta-D-ribonucleotide + ATP + H(+) = deamido-NAD(+) + diphosphate</text>
        <dbReference type="Rhea" id="RHEA:22860"/>
        <dbReference type="ChEBI" id="CHEBI:15378"/>
        <dbReference type="ChEBI" id="CHEBI:30616"/>
        <dbReference type="ChEBI" id="CHEBI:33019"/>
        <dbReference type="ChEBI" id="CHEBI:57502"/>
        <dbReference type="ChEBI" id="CHEBI:58437"/>
        <dbReference type="EC" id="2.7.7.18"/>
    </reaction>
</comment>
<keyword evidence="7 11" id="KW-0547">Nucleotide-binding</keyword>
<evidence type="ECO:0000256" key="11">
    <source>
        <dbReference type="HAMAP-Rule" id="MF_00244"/>
    </source>
</evidence>
<keyword evidence="5 11" id="KW-0808">Transferase</keyword>
<evidence type="ECO:0000256" key="6">
    <source>
        <dbReference type="ARBA" id="ARBA00022695"/>
    </source>
</evidence>
<dbReference type="GO" id="GO:0009435">
    <property type="term" value="P:NAD+ biosynthetic process"/>
    <property type="evidence" value="ECO:0007669"/>
    <property type="project" value="UniProtKB-UniRule"/>
</dbReference>
<proteinExistence type="inferred from homology"/>
<dbReference type="PANTHER" id="PTHR39321:SF3">
    <property type="entry name" value="PHOSPHOPANTETHEINE ADENYLYLTRANSFERASE"/>
    <property type="match status" value="1"/>
</dbReference>
<dbReference type="PANTHER" id="PTHR39321">
    <property type="entry name" value="NICOTINATE-NUCLEOTIDE ADENYLYLTRANSFERASE-RELATED"/>
    <property type="match status" value="1"/>
</dbReference>
<accession>A0A364NY38</accession>
<evidence type="ECO:0000256" key="10">
    <source>
        <dbReference type="ARBA" id="ARBA00048721"/>
    </source>
</evidence>
<protein>
    <recommendedName>
        <fullName evidence="11">Probable nicotinate-nucleotide adenylyltransferase</fullName>
        <ecNumber evidence="11">2.7.7.18</ecNumber>
    </recommendedName>
    <alternativeName>
        <fullName evidence="11">Deamido-NAD(+) diphosphorylase</fullName>
    </alternativeName>
    <alternativeName>
        <fullName evidence="11">Deamido-NAD(+) pyrophosphorylase</fullName>
    </alternativeName>
    <alternativeName>
        <fullName evidence="11">Nicotinate mononucleotide adenylyltransferase</fullName>
        <shortName evidence="11">NaMN adenylyltransferase</shortName>
    </alternativeName>
</protein>
<keyword evidence="6 11" id="KW-0548">Nucleotidyltransferase</keyword>
<keyword evidence="9 11" id="KW-0520">NAD</keyword>
<dbReference type="HAMAP" id="MF_00244">
    <property type="entry name" value="NaMN_adenylyltr"/>
    <property type="match status" value="1"/>
</dbReference>
<dbReference type="InterPro" id="IPR014729">
    <property type="entry name" value="Rossmann-like_a/b/a_fold"/>
</dbReference>
<dbReference type="GO" id="GO:0005524">
    <property type="term" value="F:ATP binding"/>
    <property type="evidence" value="ECO:0007669"/>
    <property type="project" value="UniProtKB-KW"/>
</dbReference>
<evidence type="ECO:0000256" key="9">
    <source>
        <dbReference type="ARBA" id="ARBA00023027"/>
    </source>
</evidence>
<evidence type="ECO:0000313" key="13">
    <source>
        <dbReference type="EMBL" id="RAU21910.1"/>
    </source>
</evidence>
<keyword evidence="8 11" id="KW-0067">ATP-binding</keyword>
<keyword evidence="14" id="KW-1185">Reference proteome</keyword>
<dbReference type="InterPro" id="IPR004821">
    <property type="entry name" value="Cyt_trans-like"/>
</dbReference>
<dbReference type="SUPFAM" id="SSF52374">
    <property type="entry name" value="Nucleotidylyl transferase"/>
    <property type="match status" value="1"/>
</dbReference>
<reference evidence="13 14" key="1">
    <citation type="submission" date="2017-11" db="EMBL/GenBank/DDBJ databases">
        <title>Draft genome sequence of magnetotactic bacterium Magnetospirillum kuznetsovii LBB-42.</title>
        <authorList>
            <person name="Grouzdev D.S."/>
            <person name="Rysina M.S."/>
            <person name="Baslerov R.V."/>
            <person name="Koziaeva V."/>
        </authorList>
    </citation>
    <scope>NUCLEOTIDE SEQUENCE [LARGE SCALE GENOMIC DNA]</scope>
    <source>
        <strain evidence="13 14">LBB-42</strain>
    </source>
</reference>
<comment type="similarity">
    <text evidence="3 11">Belongs to the NadD family.</text>
</comment>
<evidence type="ECO:0000256" key="5">
    <source>
        <dbReference type="ARBA" id="ARBA00022679"/>
    </source>
</evidence>
<evidence type="ECO:0000313" key="14">
    <source>
        <dbReference type="Proteomes" id="UP000251075"/>
    </source>
</evidence>
<evidence type="ECO:0000256" key="4">
    <source>
        <dbReference type="ARBA" id="ARBA00022642"/>
    </source>
</evidence>
<dbReference type="NCBIfam" id="NF000843">
    <property type="entry name" value="PRK00071.2-2"/>
    <property type="match status" value="1"/>
</dbReference>
<comment type="caution">
    <text evidence="13">The sequence shown here is derived from an EMBL/GenBank/DDBJ whole genome shotgun (WGS) entry which is preliminary data.</text>
</comment>
<gene>
    <name evidence="11" type="primary">nadD</name>
    <name evidence="13" type="ORF">CU669_11460</name>
</gene>
<organism evidence="13 14">
    <name type="scientific">Paramagnetospirillum kuznetsovii</name>
    <dbReference type="NCBI Taxonomy" id="2053833"/>
    <lineage>
        <taxon>Bacteria</taxon>
        <taxon>Pseudomonadati</taxon>
        <taxon>Pseudomonadota</taxon>
        <taxon>Alphaproteobacteria</taxon>
        <taxon>Rhodospirillales</taxon>
        <taxon>Magnetospirillaceae</taxon>
        <taxon>Paramagnetospirillum</taxon>
    </lineage>
</organism>
<evidence type="ECO:0000259" key="12">
    <source>
        <dbReference type="Pfam" id="PF01467"/>
    </source>
</evidence>
<name>A0A364NY38_9PROT</name>
<dbReference type="Gene3D" id="3.40.50.620">
    <property type="entry name" value="HUPs"/>
    <property type="match status" value="1"/>
</dbReference>
<dbReference type="EC" id="2.7.7.18" evidence="11"/>
<comment type="function">
    <text evidence="1 11">Catalyzes the reversible adenylation of nicotinate mononucleotide (NaMN) to nicotinic acid adenine dinucleotide (NaAD).</text>
</comment>
<dbReference type="CDD" id="cd02165">
    <property type="entry name" value="NMNAT"/>
    <property type="match status" value="1"/>
</dbReference>
<dbReference type="GO" id="GO:0004515">
    <property type="term" value="F:nicotinate-nucleotide adenylyltransferase activity"/>
    <property type="evidence" value="ECO:0007669"/>
    <property type="project" value="UniProtKB-UniRule"/>
</dbReference>
<evidence type="ECO:0000256" key="3">
    <source>
        <dbReference type="ARBA" id="ARBA00009014"/>
    </source>
</evidence>
<dbReference type="RefSeq" id="WP_112144745.1">
    <property type="nucleotide sequence ID" value="NZ_PGTO01000007.1"/>
</dbReference>
<evidence type="ECO:0000256" key="8">
    <source>
        <dbReference type="ARBA" id="ARBA00022840"/>
    </source>
</evidence>
<evidence type="ECO:0000256" key="1">
    <source>
        <dbReference type="ARBA" id="ARBA00002324"/>
    </source>
</evidence>
<dbReference type="Pfam" id="PF01467">
    <property type="entry name" value="CTP_transf_like"/>
    <property type="match status" value="1"/>
</dbReference>
<evidence type="ECO:0000256" key="7">
    <source>
        <dbReference type="ARBA" id="ARBA00022741"/>
    </source>
</evidence>
<dbReference type="Proteomes" id="UP000251075">
    <property type="component" value="Unassembled WGS sequence"/>
</dbReference>